<protein>
    <recommendedName>
        <fullName evidence="7">Endolytic murein transglycosylase</fullName>
        <ecNumber evidence="7">4.2.2.29</ecNumber>
    </recommendedName>
    <alternativeName>
        <fullName evidence="7">Peptidoglycan lytic transglycosylase</fullName>
    </alternativeName>
    <alternativeName>
        <fullName evidence="7">Peptidoglycan polymerization terminase</fullName>
    </alternativeName>
</protein>
<dbReference type="CDD" id="cd08010">
    <property type="entry name" value="MltG_like"/>
    <property type="match status" value="1"/>
</dbReference>
<dbReference type="AlphaFoldDB" id="A0A4R6C7L3"/>
<gene>
    <name evidence="7 8" type="primary">mltG</name>
    <name evidence="8" type="ORF">ETI04_02905</name>
</gene>
<proteinExistence type="inferred from homology"/>
<comment type="catalytic activity">
    <reaction evidence="7">
        <text>a peptidoglycan chain = a peptidoglycan chain with N-acetyl-1,6-anhydromuramyl-[peptide] at the reducing end + a peptidoglycan chain with N-acetylglucosamine at the non-reducing end.</text>
        <dbReference type="EC" id="4.2.2.29"/>
    </reaction>
</comment>
<reference evidence="8 9" key="1">
    <citation type="submission" date="2019-01" db="EMBL/GenBank/DDBJ databases">
        <title>Draft genome sequences of Macrococcus caseolyticus, Macrococcus canis, Macrococcus bohemicus and Macrococcus goetzii.</title>
        <authorList>
            <person name="Mazhar S."/>
            <person name="Altermann E."/>
            <person name="Hill C."/>
            <person name="Mcauliffe O."/>
        </authorList>
    </citation>
    <scope>NUCLEOTIDE SEQUENCE [LARGE SCALE GENOMIC DNA]</scope>
    <source>
        <strain evidence="8 9">DPC7162</strain>
    </source>
</reference>
<dbReference type="GO" id="GO:0008932">
    <property type="term" value="F:lytic endotransglycosylase activity"/>
    <property type="evidence" value="ECO:0007669"/>
    <property type="project" value="UniProtKB-UniRule"/>
</dbReference>
<comment type="caution">
    <text evidence="8">The sequence shown here is derived from an EMBL/GenBank/DDBJ whole genome shotgun (WGS) entry which is preliminary data.</text>
</comment>
<evidence type="ECO:0000256" key="1">
    <source>
        <dbReference type="ARBA" id="ARBA00022475"/>
    </source>
</evidence>
<keyword evidence="3 7" id="KW-1133">Transmembrane helix</keyword>
<dbReference type="Pfam" id="PF02618">
    <property type="entry name" value="YceG"/>
    <property type="match status" value="1"/>
</dbReference>
<dbReference type="Proteomes" id="UP000294865">
    <property type="component" value="Unassembled WGS sequence"/>
</dbReference>
<organism evidence="8 9">
    <name type="scientific">Macrococcoides canis</name>
    <dbReference type="NCBI Taxonomy" id="1855823"/>
    <lineage>
        <taxon>Bacteria</taxon>
        <taxon>Bacillati</taxon>
        <taxon>Bacillota</taxon>
        <taxon>Bacilli</taxon>
        <taxon>Bacillales</taxon>
        <taxon>Staphylococcaceae</taxon>
        <taxon>Macrococcoides</taxon>
    </lineage>
</organism>
<accession>A0A4R6C7L3</accession>
<dbReference type="GO" id="GO:0009252">
    <property type="term" value="P:peptidoglycan biosynthetic process"/>
    <property type="evidence" value="ECO:0007669"/>
    <property type="project" value="UniProtKB-UniRule"/>
</dbReference>
<evidence type="ECO:0000256" key="3">
    <source>
        <dbReference type="ARBA" id="ARBA00022989"/>
    </source>
</evidence>
<keyword evidence="2 7" id="KW-0812">Transmembrane</keyword>
<evidence type="ECO:0000313" key="8">
    <source>
        <dbReference type="EMBL" id="TDM18454.1"/>
    </source>
</evidence>
<keyword evidence="4 7" id="KW-0472">Membrane</keyword>
<evidence type="ECO:0000256" key="5">
    <source>
        <dbReference type="ARBA" id="ARBA00023239"/>
    </source>
</evidence>
<dbReference type="Gene3D" id="3.30.1490.480">
    <property type="entry name" value="Endolytic murein transglycosylase"/>
    <property type="match status" value="1"/>
</dbReference>
<evidence type="ECO:0000256" key="6">
    <source>
        <dbReference type="ARBA" id="ARBA00023316"/>
    </source>
</evidence>
<dbReference type="PANTHER" id="PTHR30518">
    <property type="entry name" value="ENDOLYTIC MUREIN TRANSGLYCOSYLASE"/>
    <property type="match status" value="1"/>
</dbReference>
<evidence type="ECO:0000256" key="7">
    <source>
        <dbReference type="HAMAP-Rule" id="MF_02065"/>
    </source>
</evidence>
<evidence type="ECO:0000256" key="4">
    <source>
        <dbReference type="ARBA" id="ARBA00023136"/>
    </source>
</evidence>
<dbReference type="PANTHER" id="PTHR30518:SF2">
    <property type="entry name" value="ENDOLYTIC MUREIN TRANSGLYCOSYLASE"/>
    <property type="match status" value="1"/>
</dbReference>
<comment type="similarity">
    <text evidence="7">Belongs to the transglycosylase MltG family.</text>
</comment>
<dbReference type="Gene3D" id="3.30.160.60">
    <property type="entry name" value="Classic Zinc Finger"/>
    <property type="match status" value="1"/>
</dbReference>
<feature type="site" description="Important for catalytic activity" evidence="7">
    <location>
        <position position="260"/>
    </location>
</feature>
<keyword evidence="5 7" id="KW-0456">Lyase</keyword>
<keyword evidence="1 7" id="KW-1003">Cell membrane</keyword>
<dbReference type="GO" id="GO:0005886">
    <property type="term" value="C:plasma membrane"/>
    <property type="evidence" value="ECO:0007669"/>
    <property type="project" value="UniProtKB-SubCell"/>
</dbReference>
<dbReference type="EC" id="4.2.2.29" evidence="7"/>
<keyword evidence="6 7" id="KW-0961">Cell wall biogenesis/degradation</keyword>
<evidence type="ECO:0000313" key="9">
    <source>
        <dbReference type="Proteomes" id="UP000294865"/>
    </source>
</evidence>
<feature type="transmembrane region" description="Helical" evidence="7">
    <location>
        <begin position="21"/>
        <end position="42"/>
    </location>
</feature>
<dbReference type="NCBIfam" id="TIGR00247">
    <property type="entry name" value="endolytic transglycosylase MltG"/>
    <property type="match status" value="1"/>
</dbReference>
<sequence>MMTNRNKEIRDSKAFSKLLSSIIIGIILLGAVILGIAGFLYFNASHKPLDPGSKTVTKVEVLPGETATMIGEKLEKKKIIKNSKMFKYYLKFNNISNFQAGNYEFSPSMTYDQIAKSLQKGEVYLPVLFKMNVPEGMTMDQIADIVSKKTDISKEEFMKTVNDKAFVKKMMKKHPKLISDEVLAKDIRWPLEGYLFPATYDFTEENPTTEQIVDKMLTAMEHNAFPLWDKYGGINITEDGKERKLTFHEFLTFSSLVEREATGLTDRAKIASVFINRMEESPAMPLQTDPTVLYALGKHKAVTYEADLEVDSPYNTYKHTGLPPGPIATSGTASMESVLNPAKTDYLYFLADKDGKNYFSKTLDEHLAKKEKHIDSVQN</sequence>
<name>A0A4R6C7L3_9STAP</name>
<comment type="subcellular location">
    <subcellularLocation>
        <location evidence="7">Cell membrane</location>
        <topology evidence="7">Single-pass membrane protein</topology>
    </subcellularLocation>
</comment>
<dbReference type="InterPro" id="IPR003770">
    <property type="entry name" value="MLTG-like"/>
</dbReference>
<dbReference type="GO" id="GO:0071555">
    <property type="term" value="P:cell wall organization"/>
    <property type="evidence" value="ECO:0007669"/>
    <property type="project" value="UniProtKB-KW"/>
</dbReference>
<dbReference type="EMBL" id="SDQG01000001">
    <property type="protein sequence ID" value="TDM18454.1"/>
    <property type="molecule type" value="Genomic_DNA"/>
</dbReference>
<evidence type="ECO:0000256" key="2">
    <source>
        <dbReference type="ARBA" id="ARBA00022692"/>
    </source>
</evidence>
<dbReference type="HAMAP" id="MF_02065">
    <property type="entry name" value="MltG"/>
    <property type="match status" value="1"/>
</dbReference>
<comment type="function">
    <text evidence="7">Functions as a peptidoglycan terminase that cleaves nascent peptidoglycan strands endolytically to terminate their elongation.</text>
</comment>